<organism evidence="2 3">
    <name type="scientific">Brachionus plicatilis</name>
    <name type="common">Marine rotifer</name>
    <name type="synonym">Brachionus muelleri</name>
    <dbReference type="NCBI Taxonomy" id="10195"/>
    <lineage>
        <taxon>Eukaryota</taxon>
        <taxon>Metazoa</taxon>
        <taxon>Spiralia</taxon>
        <taxon>Gnathifera</taxon>
        <taxon>Rotifera</taxon>
        <taxon>Eurotatoria</taxon>
        <taxon>Monogononta</taxon>
        <taxon>Pseudotrocha</taxon>
        <taxon>Ploima</taxon>
        <taxon>Brachionidae</taxon>
        <taxon>Brachionus</taxon>
    </lineage>
</organism>
<dbReference type="EMBL" id="REGN01002458">
    <property type="protein sequence ID" value="RNA27976.1"/>
    <property type="molecule type" value="Genomic_DNA"/>
</dbReference>
<feature type="region of interest" description="Disordered" evidence="1">
    <location>
        <begin position="1"/>
        <end position="92"/>
    </location>
</feature>
<evidence type="ECO:0000313" key="3">
    <source>
        <dbReference type="Proteomes" id="UP000276133"/>
    </source>
</evidence>
<proteinExistence type="predicted"/>
<feature type="compositionally biased region" description="Gly residues" evidence="1">
    <location>
        <begin position="39"/>
        <end position="49"/>
    </location>
</feature>
<reference evidence="2 3" key="1">
    <citation type="journal article" date="2018" name="Sci. Rep.">
        <title>Genomic signatures of local adaptation to the degree of environmental predictability in rotifers.</title>
        <authorList>
            <person name="Franch-Gras L."/>
            <person name="Hahn C."/>
            <person name="Garcia-Roger E.M."/>
            <person name="Carmona M.J."/>
            <person name="Serra M."/>
            <person name="Gomez A."/>
        </authorList>
    </citation>
    <scope>NUCLEOTIDE SEQUENCE [LARGE SCALE GENOMIC DNA]</scope>
    <source>
        <strain evidence="2">HYR1</strain>
    </source>
</reference>
<comment type="caution">
    <text evidence="2">The sequence shown here is derived from an EMBL/GenBank/DDBJ whole genome shotgun (WGS) entry which is preliminary data.</text>
</comment>
<keyword evidence="3" id="KW-1185">Reference proteome</keyword>
<evidence type="ECO:0000313" key="2">
    <source>
        <dbReference type="EMBL" id="RNA27976.1"/>
    </source>
</evidence>
<feature type="compositionally biased region" description="Gly residues" evidence="1">
    <location>
        <begin position="60"/>
        <end position="70"/>
    </location>
</feature>
<sequence length="92" mass="9714">MFTLVPLGPSIRTPSLDLLEHNQLPNEEPHDEPQVLTGRGNGNGSGAGAEHGEPQVLIGRGRGNGSGRDNGSGAAKEKLNDEPHGEHILFLF</sequence>
<feature type="compositionally biased region" description="Basic and acidic residues" evidence="1">
    <location>
        <begin position="75"/>
        <end position="92"/>
    </location>
</feature>
<protein>
    <submittedName>
        <fullName evidence="2">Uncharacterized protein</fullName>
    </submittedName>
</protein>
<accession>A0A3M7RWU2</accession>
<name>A0A3M7RWU2_BRAPC</name>
<dbReference type="AlphaFoldDB" id="A0A3M7RWU2"/>
<dbReference type="Proteomes" id="UP000276133">
    <property type="component" value="Unassembled WGS sequence"/>
</dbReference>
<gene>
    <name evidence="2" type="ORF">BpHYR1_048563</name>
</gene>
<evidence type="ECO:0000256" key="1">
    <source>
        <dbReference type="SAM" id="MobiDB-lite"/>
    </source>
</evidence>